<organism evidence="2 3">
    <name type="scientific">Youngiibacter multivorans</name>
    <dbReference type="NCBI Taxonomy" id="937251"/>
    <lineage>
        <taxon>Bacteria</taxon>
        <taxon>Bacillati</taxon>
        <taxon>Bacillota</taxon>
        <taxon>Clostridia</taxon>
        <taxon>Eubacteriales</taxon>
        <taxon>Clostridiaceae</taxon>
        <taxon>Youngiibacter</taxon>
    </lineage>
</organism>
<keyword evidence="1" id="KW-0812">Transmembrane</keyword>
<evidence type="ECO:0000256" key="1">
    <source>
        <dbReference type="SAM" id="Phobius"/>
    </source>
</evidence>
<sequence>MTGKGMYFWSIIIIVVSNILYNVSLKLTPENASPFPALLATYAAAATAVVIASLFDKSGKGLISGMKDLNWTSIVLGLSIAGLEFGYLMAFRSGWNISTGSLVANILLAVTIIPIGVIFFREDFSLIKAAGASLCIFGLILINW</sequence>
<dbReference type="Gene3D" id="1.10.3730.20">
    <property type="match status" value="1"/>
</dbReference>
<name>A0ABS4FZQ6_9CLOT</name>
<keyword evidence="1" id="KW-1133">Transmembrane helix</keyword>
<evidence type="ECO:0000313" key="3">
    <source>
        <dbReference type="Proteomes" id="UP001519271"/>
    </source>
</evidence>
<accession>A0ABS4FZQ6</accession>
<evidence type="ECO:0000313" key="2">
    <source>
        <dbReference type="EMBL" id="MBP1917784.1"/>
    </source>
</evidence>
<comment type="caution">
    <text evidence="2">The sequence shown here is derived from an EMBL/GenBank/DDBJ whole genome shotgun (WGS) entry which is preliminary data.</text>
</comment>
<dbReference type="EMBL" id="JAGGKC010000001">
    <property type="protein sequence ID" value="MBP1917784.1"/>
    <property type="molecule type" value="Genomic_DNA"/>
</dbReference>
<feature type="transmembrane region" description="Helical" evidence="1">
    <location>
        <begin position="126"/>
        <end position="142"/>
    </location>
</feature>
<keyword evidence="3" id="KW-1185">Reference proteome</keyword>
<feature type="transmembrane region" description="Helical" evidence="1">
    <location>
        <begin position="35"/>
        <end position="55"/>
    </location>
</feature>
<proteinExistence type="predicted"/>
<protein>
    <submittedName>
        <fullName evidence="2">Multidrug transporter EmrE-like cation transporter</fullName>
    </submittedName>
</protein>
<keyword evidence="1" id="KW-0472">Membrane</keyword>
<feature type="transmembrane region" description="Helical" evidence="1">
    <location>
        <begin position="102"/>
        <end position="120"/>
    </location>
</feature>
<dbReference type="Proteomes" id="UP001519271">
    <property type="component" value="Unassembled WGS sequence"/>
</dbReference>
<feature type="transmembrane region" description="Helical" evidence="1">
    <location>
        <begin position="71"/>
        <end position="90"/>
    </location>
</feature>
<gene>
    <name evidence="2" type="ORF">J2Z34_000247</name>
</gene>
<reference evidence="2 3" key="1">
    <citation type="submission" date="2021-03" db="EMBL/GenBank/DDBJ databases">
        <title>Genomic Encyclopedia of Type Strains, Phase IV (KMG-IV): sequencing the most valuable type-strain genomes for metagenomic binning, comparative biology and taxonomic classification.</title>
        <authorList>
            <person name="Goeker M."/>
        </authorList>
    </citation>
    <scope>NUCLEOTIDE SEQUENCE [LARGE SCALE GENOMIC DNA]</scope>
    <source>
        <strain evidence="2 3">DSM 6139</strain>
    </source>
</reference>
<feature type="transmembrane region" description="Helical" evidence="1">
    <location>
        <begin position="6"/>
        <end position="23"/>
    </location>
</feature>